<proteinExistence type="predicted"/>
<protein>
    <submittedName>
        <fullName evidence="2">Glycosyl transferase</fullName>
    </submittedName>
</protein>
<evidence type="ECO:0000313" key="2">
    <source>
        <dbReference type="EMBL" id="AVI49928.1"/>
    </source>
</evidence>
<evidence type="ECO:0000259" key="1">
    <source>
        <dbReference type="Pfam" id="PF00535"/>
    </source>
</evidence>
<dbReference type="SUPFAM" id="SSF53448">
    <property type="entry name" value="Nucleotide-diphospho-sugar transferases"/>
    <property type="match status" value="1"/>
</dbReference>
<organism evidence="2 3">
    <name type="scientific">Pukyongia salina</name>
    <dbReference type="NCBI Taxonomy" id="2094025"/>
    <lineage>
        <taxon>Bacteria</taxon>
        <taxon>Pseudomonadati</taxon>
        <taxon>Bacteroidota</taxon>
        <taxon>Flavobacteriia</taxon>
        <taxon>Flavobacteriales</taxon>
        <taxon>Flavobacteriaceae</taxon>
        <taxon>Pukyongia</taxon>
    </lineage>
</organism>
<dbReference type="Gene3D" id="3.90.550.10">
    <property type="entry name" value="Spore Coat Polysaccharide Biosynthesis Protein SpsA, Chain A"/>
    <property type="match status" value="1"/>
</dbReference>
<dbReference type="GO" id="GO:0016740">
    <property type="term" value="F:transferase activity"/>
    <property type="evidence" value="ECO:0007669"/>
    <property type="project" value="UniProtKB-KW"/>
</dbReference>
<gene>
    <name evidence="2" type="ORF">C5O00_01600</name>
</gene>
<dbReference type="AlphaFoldDB" id="A0A2S0HTK7"/>
<dbReference type="CDD" id="cd00761">
    <property type="entry name" value="Glyco_tranf_GTA_type"/>
    <property type="match status" value="1"/>
</dbReference>
<dbReference type="InterPro" id="IPR050834">
    <property type="entry name" value="Glycosyltransf_2"/>
</dbReference>
<dbReference type="KEGG" id="aue:C5O00_01600"/>
<name>A0A2S0HTK7_9FLAO</name>
<dbReference type="InterPro" id="IPR029044">
    <property type="entry name" value="Nucleotide-diphossugar_trans"/>
</dbReference>
<dbReference type="InterPro" id="IPR001173">
    <property type="entry name" value="Glyco_trans_2-like"/>
</dbReference>
<accession>A0A2S0HTK7</accession>
<dbReference type="PANTHER" id="PTHR43685:SF2">
    <property type="entry name" value="GLYCOSYLTRANSFERASE 2-LIKE DOMAIN-CONTAINING PROTEIN"/>
    <property type="match status" value="1"/>
</dbReference>
<dbReference type="Pfam" id="PF00535">
    <property type="entry name" value="Glycos_transf_2"/>
    <property type="match status" value="1"/>
</dbReference>
<keyword evidence="2" id="KW-0808">Transferase</keyword>
<dbReference type="RefSeq" id="WP_105214324.1">
    <property type="nucleotide sequence ID" value="NZ_CP027062.1"/>
</dbReference>
<dbReference type="PANTHER" id="PTHR43685">
    <property type="entry name" value="GLYCOSYLTRANSFERASE"/>
    <property type="match status" value="1"/>
</dbReference>
<dbReference type="Proteomes" id="UP000238442">
    <property type="component" value="Chromosome"/>
</dbReference>
<dbReference type="EMBL" id="CP027062">
    <property type="protein sequence ID" value="AVI49928.1"/>
    <property type="molecule type" value="Genomic_DNA"/>
</dbReference>
<dbReference type="OrthoDB" id="761861at2"/>
<feature type="domain" description="Glycosyltransferase 2-like" evidence="1">
    <location>
        <begin position="6"/>
        <end position="168"/>
    </location>
</feature>
<reference evidence="2 3" key="1">
    <citation type="submission" date="2018-02" db="EMBL/GenBank/DDBJ databases">
        <title>Genomic analysis of the strain RR4-38 isolated from a seawater recirculating aquaculture system.</title>
        <authorList>
            <person name="Kim Y.-S."/>
            <person name="Jang Y.H."/>
            <person name="Kim K.-H."/>
        </authorList>
    </citation>
    <scope>NUCLEOTIDE SEQUENCE [LARGE SCALE GENOMIC DNA]</scope>
    <source>
        <strain evidence="2 3">RR4-38</strain>
    </source>
</reference>
<keyword evidence="3" id="KW-1185">Reference proteome</keyword>
<evidence type="ECO:0000313" key="3">
    <source>
        <dbReference type="Proteomes" id="UP000238442"/>
    </source>
</evidence>
<sequence>MRKSLSILIPTYQYNVYPLVEKLHNQASQANLDFEINVYDDCSPIPTVENERINQLAHGNYVKLPKNIGRSAIRNLLAEKATFDSLLFLDADTMVIREDFIATYLNALEGNYQIIYGGIVYQEKPPAKEEKLRWVYGNKREALGVSERNMQPHLRFLTLNFLIRRSVFSELKFNEEIPNLRHEDTLFALDSKKKNISVKHIDNPVMHLGLESSEVFLKKSLEAVDALKNLVEKGLIKAEETSLSRKGESLKGGFTAGLVKLLYGLFKKPMERNLLSGNPSLKIFDLYRLGYYLQKSDS</sequence>